<dbReference type="AlphaFoldDB" id="A0AAV7VWI4"/>
<reference evidence="2" key="1">
    <citation type="journal article" date="2022" name="bioRxiv">
        <title>Sequencing and chromosome-scale assembly of the giantPleurodeles waltlgenome.</title>
        <authorList>
            <person name="Brown T."/>
            <person name="Elewa A."/>
            <person name="Iarovenko S."/>
            <person name="Subramanian E."/>
            <person name="Araus A.J."/>
            <person name="Petzold A."/>
            <person name="Susuki M."/>
            <person name="Suzuki K.-i.T."/>
            <person name="Hayashi T."/>
            <person name="Toyoda A."/>
            <person name="Oliveira C."/>
            <person name="Osipova E."/>
            <person name="Leigh N.D."/>
            <person name="Simon A."/>
            <person name="Yun M.H."/>
        </authorList>
    </citation>
    <scope>NUCLEOTIDE SEQUENCE</scope>
    <source>
        <strain evidence="2">20211129_DDA</strain>
        <tissue evidence="2">Liver</tissue>
    </source>
</reference>
<evidence type="ECO:0000313" key="3">
    <source>
        <dbReference type="Proteomes" id="UP001066276"/>
    </source>
</evidence>
<evidence type="ECO:0000256" key="1">
    <source>
        <dbReference type="SAM" id="MobiDB-lite"/>
    </source>
</evidence>
<dbReference type="EMBL" id="JANPWB010000002">
    <property type="protein sequence ID" value="KAJ1206060.1"/>
    <property type="molecule type" value="Genomic_DNA"/>
</dbReference>
<name>A0AAV7VWI4_PLEWA</name>
<gene>
    <name evidence="2" type="ORF">NDU88_001470</name>
</gene>
<feature type="region of interest" description="Disordered" evidence="1">
    <location>
        <begin position="71"/>
        <end position="93"/>
    </location>
</feature>
<sequence>MEPGSATACGRPRSKVYLCTFSEDFLQRDEPASPIRPPGTLLRICVAGALGGDFYLRSFFRGENPSTRVNLDLDPTSLEPSLDTLAGRSRSTF</sequence>
<proteinExistence type="predicted"/>
<protein>
    <submittedName>
        <fullName evidence="2">Uncharacterized protein</fullName>
    </submittedName>
</protein>
<comment type="caution">
    <text evidence="2">The sequence shown here is derived from an EMBL/GenBank/DDBJ whole genome shotgun (WGS) entry which is preliminary data.</text>
</comment>
<dbReference type="Proteomes" id="UP001066276">
    <property type="component" value="Chromosome 1_2"/>
</dbReference>
<accession>A0AAV7VWI4</accession>
<organism evidence="2 3">
    <name type="scientific">Pleurodeles waltl</name>
    <name type="common">Iberian ribbed newt</name>
    <dbReference type="NCBI Taxonomy" id="8319"/>
    <lineage>
        <taxon>Eukaryota</taxon>
        <taxon>Metazoa</taxon>
        <taxon>Chordata</taxon>
        <taxon>Craniata</taxon>
        <taxon>Vertebrata</taxon>
        <taxon>Euteleostomi</taxon>
        <taxon>Amphibia</taxon>
        <taxon>Batrachia</taxon>
        <taxon>Caudata</taxon>
        <taxon>Salamandroidea</taxon>
        <taxon>Salamandridae</taxon>
        <taxon>Pleurodelinae</taxon>
        <taxon>Pleurodeles</taxon>
    </lineage>
</organism>
<evidence type="ECO:0000313" key="2">
    <source>
        <dbReference type="EMBL" id="KAJ1206060.1"/>
    </source>
</evidence>
<keyword evidence="3" id="KW-1185">Reference proteome</keyword>